<proteinExistence type="predicted"/>
<dbReference type="AlphaFoldDB" id="A0A1H7XUK2"/>
<feature type="domain" description="DNA primase/polymerase bifunctional N-terminal" evidence="2">
    <location>
        <begin position="1"/>
        <end position="152"/>
    </location>
</feature>
<dbReference type="SMART" id="SM00943">
    <property type="entry name" value="Prim-Pol"/>
    <property type="match status" value="1"/>
</dbReference>
<keyword evidence="4" id="KW-1185">Reference proteome</keyword>
<name>A0A1H7XUK2_STRJI</name>
<organism evidence="3 4">
    <name type="scientific">Streptacidiphilus jiangxiensis</name>
    <dbReference type="NCBI Taxonomy" id="235985"/>
    <lineage>
        <taxon>Bacteria</taxon>
        <taxon>Bacillati</taxon>
        <taxon>Actinomycetota</taxon>
        <taxon>Actinomycetes</taxon>
        <taxon>Kitasatosporales</taxon>
        <taxon>Streptomycetaceae</taxon>
        <taxon>Streptacidiphilus</taxon>
    </lineage>
</organism>
<evidence type="ECO:0000313" key="4">
    <source>
        <dbReference type="Proteomes" id="UP000183015"/>
    </source>
</evidence>
<dbReference type="OrthoDB" id="3852216at2"/>
<sequence>MSTDSLFGDSWLRVQRRRAKLTRSEAAAEYRSRWGWASELEGSALQLLTGQGFDALDVAEPAGCAALVRLERMGIRPGPVLAAHGRAYFFVAPQTASRLPELLYRTGWDDAELDLLPHGPGSSVPAPPTPGARWLRPPTSDNALRLPDPKLLLGTLAYASHQRAPELVGRR</sequence>
<dbReference type="RefSeq" id="WP_042453989.1">
    <property type="nucleotide sequence ID" value="NZ_BBPN01000031.1"/>
</dbReference>
<dbReference type="InterPro" id="IPR015330">
    <property type="entry name" value="DNA_primase/pol_bifunc_N"/>
</dbReference>
<evidence type="ECO:0000259" key="2">
    <source>
        <dbReference type="SMART" id="SM00943"/>
    </source>
</evidence>
<feature type="region of interest" description="Disordered" evidence="1">
    <location>
        <begin position="117"/>
        <end position="142"/>
    </location>
</feature>
<protein>
    <recommendedName>
        <fullName evidence="2">DNA primase/polymerase bifunctional N-terminal domain-containing protein</fullName>
    </recommendedName>
</protein>
<dbReference type="EMBL" id="FOAZ01000025">
    <property type="protein sequence ID" value="SEM37313.1"/>
    <property type="molecule type" value="Genomic_DNA"/>
</dbReference>
<accession>A0A1H7XUK2</accession>
<evidence type="ECO:0000256" key="1">
    <source>
        <dbReference type="SAM" id="MobiDB-lite"/>
    </source>
</evidence>
<gene>
    <name evidence="3" type="ORF">SAMN05414137_12570</name>
</gene>
<dbReference type="Proteomes" id="UP000183015">
    <property type="component" value="Unassembled WGS sequence"/>
</dbReference>
<reference evidence="4" key="1">
    <citation type="submission" date="2016-10" db="EMBL/GenBank/DDBJ databases">
        <authorList>
            <person name="Varghese N."/>
        </authorList>
    </citation>
    <scope>NUCLEOTIDE SEQUENCE [LARGE SCALE GENOMIC DNA]</scope>
    <source>
        <strain evidence="4">DSM 45096 / BCRC 16803 / CGMCC 4.1857 / CIP 109030 / JCM 12277 / KCTC 19219 / NBRC 100920 / 33214</strain>
    </source>
</reference>
<dbReference type="eggNOG" id="ENOG5033SP0">
    <property type="taxonomic scope" value="Bacteria"/>
</dbReference>
<evidence type="ECO:0000313" key="3">
    <source>
        <dbReference type="EMBL" id="SEM37313.1"/>
    </source>
</evidence>